<gene>
    <name evidence="1" type="ORF">HAX54_048691</name>
</gene>
<dbReference type="InterPro" id="IPR007493">
    <property type="entry name" value="DUF538"/>
</dbReference>
<evidence type="ECO:0000313" key="1">
    <source>
        <dbReference type="EMBL" id="MCD7462513.1"/>
    </source>
</evidence>
<reference evidence="1 2" key="1">
    <citation type="journal article" date="2021" name="BMC Genomics">
        <title>Datura genome reveals duplications of psychoactive alkaloid biosynthetic genes and high mutation rate following tissue culture.</title>
        <authorList>
            <person name="Rajewski A."/>
            <person name="Carter-House D."/>
            <person name="Stajich J."/>
            <person name="Litt A."/>
        </authorList>
    </citation>
    <scope>NUCLEOTIDE SEQUENCE [LARGE SCALE GENOMIC DNA]</scope>
    <source>
        <strain evidence="1">AR-01</strain>
    </source>
</reference>
<dbReference type="SUPFAM" id="SSF141562">
    <property type="entry name" value="At5g01610-like"/>
    <property type="match status" value="1"/>
</dbReference>
<dbReference type="InterPro" id="IPR036758">
    <property type="entry name" value="At5g01610-like"/>
</dbReference>
<dbReference type="PANTHER" id="PTHR31676:SF152">
    <property type="match status" value="1"/>
</dbReference>
<accession>A0ABS8SUV9</accession>
<name>A0ABS8SUV9_DATST</name>
<proteinExistence type="predicted"/>
<comment type="caution">
    <text evidence="1">The sequence shown here is derived from an EMBL/GenBank/DDBJ whole genome shotgun (WGS) entry which is preliminary data.</text>
</comment>
<dbReference type="PANTHER" id="PTHR31676">
    <property type="entry name" value="T31J12.3 PROTEIN-RELATED"/>
    <property type="match status" value="1"/>
</dbReference>
<dbReference type="EMBL" id="JACEIK010000808">
    <property type="protein sequence ID" value="MCD7462513.1"/>
    <property type="molecule type" value="Genomic_DNA"/>
</dbReference>
<dbReference type="Gene3D" id="2.30.240.10">
    <property type="entry name" value="At5g01610-like"/>
    <property type="match status" value="1"/>
</dbReference>
<keyword evidence="2" id="KW-1185">Reference proteome</keyword>
<sequence>MASEEEGAEIAYGAEECYRRIVKLMQDLGFPRGLLPLKEIEEFGYVCRTGFAWMKQKTPYQHYFTETKTLVRYGIEVTAYMEKGRMKNISGVKSKQLFLWVPAVEMSIINGNKIDFKSPVGIGKSYPLTAFMTDEEKQMYMEKTNE</sequence>
<organism evidence="1 2">
    <name type="scientific">Datura stramonium</name>
    <name type="common">Jimsonweed</name>
    <name type="synonym">Common thornapple</name>
    <dbReference type="NCBI Taxonomy" id="4076"/>
    <lineage>
        <taxon>Eukaryota</taxon>
        <taxon>Viridiplantae</taxon>
        <taxon>Streptophyta</taxon>
        <taxon>Embryophyta</taxon>
        <taxon>Tracheophyta</taxon>
        <taxon>Spermatophyta</taxon>
        <taxon>Magnoliopsida</taxon>
        <taxon>eudicotyledons</taxon>
        <taxon>Gunneridae</taxon>
        <taxon>Pentapetalae</taxon>
        <taxon>asterids</taxon>
        <taxon>lamiids</taxon>
        <taxon>Solanales</taxon>
        <taxon>Solanaceae</taxon>
        <taxon>Solanoideae</taxon>
        <taxon>Datureae</taxon>
        <taxon>Datura</taxon>
    </lineage>
</organism>
<protein>
    <submittedName>
        <fullName evidence="1">Uncharacterized protein</fullName>
    </submittedName>
</protein>
<evidence type="ECO:0000313" key="2">
    <source>
        <dbReference type="Proteomes" id="UP000823775"/>
    </source>
</evidence>
<dbReference type="Proteomes" id="UP000823775">
    <property type="component" value="Unassembled WGS sequence"/>
</dbReference>
<dbReference type="Pfam" id="PF04398">
    <property type="entry name" value="DUF538"/>
    <property type="match status" value="1"/>
</dbReference>